<dbReference type="OrthoDB" id="6158291at2"/>
<feature type="region of interest" description="Disordered" evidence="1">
    <location>
        <begin position="17"/>
        <end position="54"/>
    </location>
</feature>
<reference evidence="4 5" key="1">
    <citation type="journal article" date="2017" name="Int. J. Syst. Evol. Microbiol.">
        <title>Rhodosalinus sediminis gen. nov., sp. nov., isolated from marine saltern.</title>
        <authorList>
            <person name="Guo L.Y."/>
            <person name="Ling S.K."/>
            <person name="Li C.M."/>
            <person name="Chen G.J."/>
            <person name="Du Z.J."/>
        </authorList>
    </citation>
    <scope>NUCLEOTIDE SEQUENCE [LARGE SCALE GENOMIC DNA]</scope>
    <source>
        <strain evidence="4 5">WDN1C137</strain>
    </source>
</reference>
<evidence type="ECO:0000256" key="1">
    <source>
        <dbReference type="SAM" id="MobiDB-lite"/>
    </source>
</evidence>
<feature type="chain" id="PRO_5017560079" description="PRC-barrel domain-containing protein" evidence="2">
    <location>
        <begin position="21"/>
        <end position="182"/>
    </location>
</feature>
<feature type="domain" description="PRC-barrel" evidence="3">
    <location>
        <begin position="108"/>
        <end position="157"/>
    </location>
</feature>
<dbReference type="RefSeq" id="WP_115977780.1">
    <property type="nucleotide sequence ID" value="NZ_CAJXNW010000146.1"/>
</dbReference>
<name>A0A3D9BZ11_9RHOB</name>
<proteinExistence type="predicted"/>
<evidence type="ECO:0000313" key="5">
    <source>
        <dbReference type="Proteomes" id="UP000257131"/>
    </source>
</evidence>
<dbReference type="EMBL" id="QOHR01000001">
    <property type="protein sequence ID" value="REC58738.1"/>
    <property type="molecule type" value="Genomic_DNA"/>
</dbReference>
<keyword evidence="2" id="KW-0732">Signal</keyword>
<keyword evidence="5" id="KW-1185">Reference proteome</keyword>
<evidence type="ECO:0000259" key="3">
    <source>
        <dbReference type="Pfam" id="PF05239"/>
    </source>
</evidence>
<gene>
    <name evidence="4" type="ORF">DRV84_00435</name>
</gene>
<feature type="signal peptide" evidence="2">
    <location>
        <begin position="1"/>
        <end position="20"/>
    </location>
</feature>
<organism evidence="4 5">
    <name type="scientific">Rhodosalinus sediminis</name>
    <dbReference type="NCBI Taxonomy" id="1940533"/>
    <lineage>
        <taxon>Bacteria</taxon>
        <taxon>Pseudomonadati</taxon>
        <taxon>Pseudomonadota</taxon>
        <taxon>Alphaproteobacteria</taxon>
        <taxon>Rhodobacterales</taxon>
        <taxon>Paracoccaceae</taxon>
        <taxon>Rhodosalinus</taxon>
    </lineage>
</organism>
<dbReference type="Pfam" id="PF05239">
    <property type="entry name" value="PRC"/>
    <property type="match status" value="1"/>
</dbReference>
<evidence type="ECO:0000256" key="2">
    <source>
        <dbReference type="SAM" id="SignalP"/>
    </source>
</evidence>
<dbReference type="AlphaFoldDB" id="A0A3D9BZ11"/>
<dbReference type="SUPFAM" id="SSF50346">
    <property type="entry name" value="PRC-barrel domain"/>
    <property type="match status" value="1"/>
</dbReference>
<protein>
    <recommendedName>
        <fullName evidence="3">PRC-barrel domain-containing protein</fullName>
    </recommendedName>
</protein>
<dbReference type="InterPro" id="IPR011033">
    <property type="entry name" value="PRC_barrel-like_sf"/>
</dbReference>
<sequence length="182" mass="19080">MTRFTLLASAAALAAAPALAQESGDQTDMQTGDGMTAETDPTPREGADGNGVVATDDYASGMTSDAALAGMLRTSEIVGGDVYAVAQEWSDEDWTDATTFEAVRDDWQQVGSITDVVLNEDGTAAGLVIEHGGFLDIGDQTVLLSMQDVRRIEAGAGSIDYVTNMTESAIEEMPEVAEGGWY</sequence>
<evidence type="ECO:0000313" key="4">
    <source>
        <dbReference type="EMBL" id="REC58738.1"/>
    </source>
</evidence>
<comment type="caution">
    <text evidence="4">The sequence shown here is derived from an EMBL/GenBank/DDBJ whole genome shotgun (WGS) entry which is preliminary data.</text>
</comment>
<dbReference type="Proteomes" id="UP000257131">
    <property type="component" value="Unassembled WGS sequence"/>
</dbReference>
<dbReference type="Gene3D" id="2.30.30.240">
    <property type="entry name" value="PRC-barrel domain"/>
    <property type="match status" value="1"/>
</dbReference>
<accession>A0A3D9BZ11</accession>
<dbReference type="InterPro" id="IPR027275">
    <property type="entry name" value="PRC-brl_dom"/>
</dbReference>